<name>A0A7Y0UI18_9ACTO</name>
<sequence length="397" mass="42118">MMIRKARVLEVRRQTPHQVLLCEIVAAPPQQDSGPAVSFQPGDTCRAICYPELLGAAQPGDIIQIEVSPLAKALGTGGEAMVLANETRLPADELPNPGHLVKARYTPHQKVVLGADEPDSPYHSLLRSADTLDGLPVLVTDLHSALPAIVAGFRHHNPRARLVYIQTDGGALPLAYSRTVAQMRESGSLAATITCGQCFGGDYEAVSFPSALFVASAVVKADAVIVSQGPGNLGTGTRWGYSGVDGAQFLHTASALNGHPIAVLRMSSGDARPRHYGISHHSLTMLTWMGLPPLDVVLPLFDIDNPVEKTLADPKGTFTPLVKSQLSLLQEHHRVINQPTTGLYAALEEFPVKLSTMGRTLSEDPAAFLAAAAAGVYGATVPVPEAKKSENDPAPRL</sequence>
<comment type="caution">
    <text evidence="1">The sequence shown here is derived from an EMBL/GenBank/DDBJ whole genome shotgun (WGS) entry which is preliminary data.</text>
</comment>
<reference evidence="1 2" key="1">
    <citation type="submission" date="2020-04" db="EMBL/GenBank/DDBJ databases">
        <title>Antimicrobial susceptibility and clonality of vaginal-derived multi-drug resistant Mobiluncus isolates in China.</title>
        <authorList>
            <person name="Zhang X."/>
        </authorList>
    </citation>
    <scope>NUCLEOTIDE SEQUENCE [LARGE SCALE GENOMIC DNA]</scope>
    <source>
        <strain evidence="1 2">19</strain>
    </source>
</reference>
<dbReference type="Proteomes" id="UP000553981">
    <property type="component" value="Unassembled WGS sequence"/>
</dbReference>
<proteinExistence type="predicted"/>
<protein>
    <submittedName>
        <fullName evidence="1">DUF3866 family protein</fullName>
    </submittedName>
</protein>
<organism evidence="1 2">
    <name type="scientific">Mobiluncus curtisii</name>
    <dbReference type="NCBI Taxonomy" id="2051"/>
    <lineage>
        <taxon>Bacteria</taxon>
        <taxon>Bacillati</taxon>
        <taxon>Actinomycetota</taxon>
        <taxon>Actinomycetes</taxon>
        <taxon>Actinomycetales</taxon>
        <taxon>Actinomycetaceae</taxon>
        <taxon>Mobiluncus</taxon>
    </lineage>
</organism>
<evidence type="ECO:0000313" key="1">
    <source>
        <dbReference type="EMBL" id="NMW87737.1"/>
    </source>
</evidence>
<dbReference type="Pfam" id="PF12982">
    <property type="entry name" value="DUF3866"/>
    <property type="match status" value="1"/>
</dbReference>
<gene>
    <name evidence="1" type="ORF">HHJ67_08300</name>
</gene>
<dbReference type="InterPro" id="IPR024479">
    <property type="entry name" value="DUF3866"/>
</dbReference>
<accession>A0A7Y0UI18</accession>
<dbReference type="EMBL" id="JABCUI010000004">
    <property type="protein sequence ID" value="NMW87737.1"/>
    <property type="molecule type" value="Genomic_DNA"/>
</dbReference>
<dbReference type="AlphaFoldDB" id="A0A7Y0UI18"/>
<dbReference type="RefSeq" id="WP_169770754.1">
    <property type="nucleotide sequence ID" value="NZ_JABCUI010000004.1"/>
</dbReference>
<evidence type="ECO:0000313" key="2">
    <source>
        <dbReference type="Proteomes" id="UP000553981"/>
    </source>
</evidence>